<organism evidence="1 2">
    <name type="scientific">Paratrimastix pyriformis</name>
    <dbReference type="NCBI Taxonomy" id="342808"/>
    <lineage>
        <taxon>Eukaryota</taxon>
        <taxon>Metamonada</taxon>
        <taxon>Preaxostyla</taxon>
        <taxon>Paratrimastigidae</taxon>
        <taxon>Paratrimastix</taxon>
    </lineage>
</organism>
<accession>A0ABQ8UC92</accession>
<reference evidence="1" key="1">
    <citation type="journal article" date="2022" name="bioRxiv">
        <title>Genomics of Preaxostyla Flagellates Illuminates Evolutionary Transitions and the Path Towards Mitochondrial Loss.</title>
        <authorList>
            <person name="Novak L.V.F."/>
            <person name="Treitli S.C."/>
            <person name="Pyrih J."/>
            <person name="Halakuc P."/>
            <person name="Pipaliya S.V."/>
            <person name="Vacek V."/>
            <person name="Brzon O."/>
            <person name="Soukal P."/>
            <person name="Eme L."/>
            <person name="Dacks J.B."/>
            <person name="Karnkowska A."/>
            <person name="Elias M."/>
            <person name="Hampl V."/>
        </authorList>
    </citation>
    <scope>NUCLEOTIDE SEQUENCE</scope>
    <source>
        <strain evidence="1">RCP-MX</strain>
    </source>
</reference>
<gene>
    <name evidence="1" type="ORF">PAPYR_10195</name>
</gene>
<dbReference type="Proteomes" id="UP001141327">
    <property type="component" value="Unassembled WGS sequence"/>
</dbReference>
<keyword evidence="2" id="KW-1185">Reference proteome</keyword>
<evidence type="ECO:0000313" key="2">
    <source>
        <dbReference type="Proteomes" id="UP001141327"/>
    </source>
</evidence>
<sequence length="132" mass="14630">MSSTQSLIPFHPPMSFDSSSWNFFTFAPATPPASASARVGHRILPLTCTVLRPMPFSILQFHPQTTLAITPFDTNTLSITLPLLMRQHLLALTRRLRHHPIQRLVNQRFRALLLSTATPPPTPLPASQGASL</sequence>
<protein>
    <submittedName>
        <fullName evidence="1">Uncharacterized protein</fullName>
    </submittedName>
</protein>
<name>A0ABQ8UC92_9EUKA</name>
<comment type="caution">
    <text evidence="1">The sequence shown here is derived from an EMBL/GenBank/DDBJ whole genome shotgun (WGS) entry which is preliminary data.</text>
</comment>
<evidence type="ECO:0000313" key="1">
    <source>
        <dbReference type="EMBL" id="KAJ4454954.1"/>
    </source>
</evidence>
<dbReference type="EMBL" id="JAPMOS010000126">
    <property type="protein sequence ID" value="KAJ4454954.1"/>
    <property type="molecule type" value="Genomic_DNA"/>
</dbReference>
<proteinExistence type="predicted"/>